<dbReference type="InterPro" id="IPR020287">
    <property type="entry name" value="Tail_sheath_C"/>
</dbReference>
<evidence type="ECO:0000259" key="2">
    <source>
        <dbReference type="Pfam" id="PF04984"/>
    </source>
</evidence>
<dbReference type="Pfam" id="PF17482">
    <property type="entry name" value="Phage_sheath_1C"/>
    <property type="match status" value="1"/>
</dbReference>
<dbReference type="Proteomes" id="UP000364291">
    <property type="component" value="Unassembled WGS sequence"/>
</dbReference>
<dbReference type="EMBL" id="CABPSX010000003">
    <property type="protein sequence ID" value="VVG70943.1"/>
    <property type="molecule type" value="Genomic_DNA"/>
</dbReference>
<dbReference type="InterPro" id="IPR007067">
    <property type="entry name" value="Tail_sheath"/>
</dbReference>
<proteinExistence type="inferred from homology"/>
<dbReference type="RefSeq" id="WP_150728626.1">
    <property type="nucleotide sequence ID" value="NZ_CABPSX010000003.1"/>
</dbReference>
<organism evidence="4 5">
    <name type="scientific">Pandoraea apista</name>
    <dbReference type="NCBI Taxonomy" id="93218"/>
    <lineage>
        <taxon>Bacteria</taxon>
        <taxon>Pseudomonadati</taxon>
        <taxon>Pseudomonadota</taxon>
        <taxon>Betaproteobacteria</taxon>
        <taxon>Burkholderiales</taxon>
        <taxon>Burkholderiaceae</taxon>
        <taxon>Pandoraea</taxon>
    </lineage>
</organism>
<name>A0A5E5P422_9BURK</name>
<dbReference type="AlphaFoldDB" id="A0A5E5P422"/>
<gene>
    <name evidence="4" type="ORF">PAP18089_01915</name>
</gene>
<evidence type="ECO:0000313" key="4">
    <source>
        <dbReference type="EMBL" id="VVG70943.1"/>
    </source>
</evidence>
<evidence type="ECO:0000256" key="1">
    <source>
        <dbReference type="ARBA" id="ARBA00008005"/>
    </source>
</evidence>
<evidence type="ECO:0000259" key="3">
    <source>
        <dbReference type="Pfam" id="PF17482"/>
    </source>
</evidence>
<feature type="domain" description="Tail sheath protein subtilisin-like" evidence="2">
    <location>
        <begin position="206"/>
        <end position="368"/>
    </location>
</feature>
<dbReference type="Pfam" id="PF04984">
    <property type="entry name" value="Phage_sheath_1"/>
    <property type="match status" value="1"/>
</dbReference>
<reference evidence="4 5" key="1">
    <citation type="submission" date="2019-08" db="EMBL/GenBank/DDBJ databases">
        <authorList>
            <person name="Peeters C."/>
        </authorList>
    </citation>
    <scope>NUCLEOTIDE SEQUENCE [LARGE SCALE GENOMIC DNA]</scope>
    <source>
        <strain evidence="4 5">LMG 18089</strain>
    </source>
</reference>
<sequence>MTVAFNNIPSDAAVPLFYGEVDNSMANTASQTYRRLIVAQVNDNVDLPISELTLLSRESDAISLGGDGSMLAAMYKRARLIDQMGEIWVLPVKVATGQAAKGTLTFAGAATESGLINAYVGSTRVRAAVANGQTAAETAAALATVINDTAGLPVTAAAVDGVVTLTVRWKGDTGNDLLLSINQQGIAANERTPAGLTVGVAQPSGGMGSPEVAELLALVGDEDFEFIGSPYTDVTSLDDLKEWMSDSVGRWSYAQQLYGHVYSARRGTLGESVAFGRVRNDQHVSTLTVEPAAPDPVWLWTAAFLARTAVFTSADVGRPTQTGVLNGIKPAPSGKRFIQTERQSLLTNGMATQTYSGGNVQIERAVTMYQRNSYGQRDNSYFDSETMHQIGYTMRRLRSVITSKYGRHNLADDGTQFGEGAAIVTPKIIRGELIAEYRAMEREGIVENADLFAKYLIVERDANNPNRINVLYPPDYVNQLRIFALVNQFRLQYPEAA</sequence>
<dbReference type="PIRSF" id="PIRSF007349">
    <property type="entry name" value="Tsp_L"/>
    <property type="match status" value="1"/>
</dbReference>
<dbReference type="InterPro" id="IPR035089">
    <property type="entry name" value="Phage_sheath_subtilisin"/>
</dbReference>
<evidence type="ECO:0000313" key="5">
    <source>
        <dbReference type="Proteomes" id="UP000364291"/>
    </source>
</evidence>
<protein>
    <submittedName>
        <fullName evidence="4">Phage tail protein</fullName>
    </submittedName>
</protein>
<feature type="domain" description="Tail sheath protein C-terminal" evidence="3">
    <location>
        <begin position="378"/>
        <end position="489"/>
    </location>
</feature>
<dbReference type="OrthoDB" id="5442644at2"/>
<comment type="similarity">
    <text evidence="1">Belongs to the myoviridae tail sheath protein family.</text>
</comment>
<accession>A0A5E5P422</accession>